<dbReference type="EMBL" id="CAWUPB010000026">
    <property type="protein sequence ID" value="CAK7322465.1"/>
    <property type="molecule type" value="Genomic_DNA"/>
</dbReference>
<dbReference type="GO" id="GO:0000981">
    <property type="term" value="F:DNA-binding transcription factor activity, RNA polymerase II-specific"/>
    <property type="evidence" value="ECO:0007669"/>
    <property type="project" value="TreeGrafter"/>
</dbReference>
<proteinExistence type="predicted"/>
<feature type="coiled-coil region" evidence="5">
    <location>
        <begin position="63"/>
        <end position="90"/>
    </location>
</feature>
<dbReference type="SMART" id="SM00353">
    <property type="entry name" value="HLH"/>
    <property type="match status" value="1"/>
</dbReference>
<evidence type="ECO:0000259" key="7">
    <source>
        <dbReference type="PROSITE" id="PS50888"/>
    </source>
</evidence>
<feature type="domain" description="BHLH" evidence="7">
    <location>
        <begin position="21"/>
        <end position="73"/>
    </location>
</feature>
<dbReference type="AlphaFoldDB" id="A0AAV1QPZ0"/>
<evidence type="ECO:0000313" key="8">
    <source>
        <dbReference type="EMBL" id="CAK7322465.1"/>
    </source>
</evidence>
<evidence type="ECO:0000256" key="5">
    <source>
        <dbReference type="SAM" id="Coils"/>
    </source>
</evidence>
<keyword evidence="2" id="KW-0805">Transcription regulation</keyword>
<evidence type="ECO:0000256" key="2">
    <source>
        <dbReference type="ARBA" id="ARBA00023015"/>
    </source>
</evidence>
<comment type="caution">
    <text evidence="8">The sequence shown here is derived from an EMBL/GenBank/DDBJ whole genome shotgun (WGS) entry which is preliminary data.</text>
</comment>
<feature type="compositionally biased region" description="Polar residues" evidence="6">
    <location>
        <begin position="1"/>
        <end position="22"/>
    </location>
</feature>
<dbReference type="PROSITE" id="PS50888">
    <property type="entry name" value="BHLH"/>
    <property type="match status" value="1"/>
</dbReference>
<dbReference type="Proteomes" id="UP001314170">
    <property type="component" value="Unassembled WGS sequence"/>
</dbReference>
<dbReference type="SUPFAM" id="SSF47459">
    <property type="entry name" value="HLH, helix-loop-helix DNA-binding domain"/>
    <property type="match status" value="1"/>
</dbReference>
<dbReference type="InterPro" id="IPR011598">
    <property type="entry name" value="bHLH_dom"/>
</dbReference>
<evidence type="ECO:0000256" key="1">
    <source>
        <dbReference type="ARBA" id="ARBA00004123"/>
    </source>
</evidence>
<sequence length="317" mass="36011">MVVNFGGTTMESTSTRSNVSSTKTERKVIEKNRRNQMKTLYSKLNSLLPHQNFKEPLPLPDQIDEAISYIKSLEERLKKSKEKKESLTGSRKRSYTCTYDPIPIATPKSPHLQIQEVGSALEIALTSGLDNQFVFYEIIRILHEEGVDVVSANVQVLGDSIFHILHGQIKGSADGFGAAKDVWRSGLWFVGKLMGRYDYPMRLRHLSNAPAKPRVNHNNEKWMKLDGRRPNRKDTGEQTDRWGLKSLSTIIRSEAGSWWEKEIGGRNQSSGAWLEDIKCSCKTMSKRRKWASKSGRKAGVEGKSITTIQLIRRKKLH</sequence>
<evidence type="ECO:0000256" key="6">
    <source>
        <dbReference type="SAM" id="MobiDB-lite"/>
    </source>
</evidence>
<keyword evidence="9" id="KW-1185">Reference proteome</keyword>
<keyword evidence="3" id="KW-0804">Transcription</keyword>
<dbReference type="InterPro" id="IPR015660">
    <property type="entry name" value="MASH1/Ascl1a-like"/>
</dbReference>
<evidence type="ECO:0000256" key="4">
    <source>
        <dbReference type="ARBA" id="ARBA00023242"/>
    </source>
</evidence>
<keyword evidence="4" id="KW-0539">Nucleus</keyword>
<dbReference type="GO" id="GO:0090575">
    <property type="term" value="C:RNA polymerase II transcription regulator complex"/>
    <property type="evidence" value="ECO:0007669"/>
    <property type="project" value="TreeGrafter"/>
</dbReference>
<evidence type="ECO:0000313" key="9">
    <source>
        <dbReference type="Proteomes" id="UP001314170"/>
    </source>
</evidence>
<gene>
    <name evidence="8" type="ORF">DCAF_LOCUS75</name>
</gene>
<organism evidence="8 9">
    <name type="scientific">Dovyalis caffra</name>
    <dbReference type="NCBI Taxonomy" id="77055"/>
    <lineage>
        <taxon>Eukaryota</taxon>
        <taxon>Viridiplantae</taxon>
        <taxon>Streptophyta</taxon>
        <taxon>Embryophyta</taxon>
        <taxon>Tracheophyta</taxon>
        <taxon>Spermatophyta</taxon>
        <taxon>Magnoliopsida</taxon>
        <taxon>eudicotyledons</taxon>
        <taxon>Gunneridae</taxon>
        <taxon>Pentapetalae</taxon>
        <taxon>rosids</taxon>
        <taxon>fabids</taxon>
        <taxon>Malpighiales</taxon>
        <taxon>Salicaceae</taxon>
        <taxon>Flacourtieae</taxon>
        <taxon>Dovyalis</taxon>
    </lineage>
</organism>
<dbReference type="FunFam" id="4.10.280.10:FF:000103">
    <property type="entry name" value="Transcription factor bHLH162"/>
    <property type="match status" value="1"/>
</dbReference>
<name>A0AAV1QPZ0_9ROSI</name>
<dbReference type="Pfam" id="PF00010">
    <property type="entry name" value="HLH"/>
    <property type="match status" value="1"/>
</dbReference>
<dbReference type="PANTHER" id="PTHR13935:SF63">
    <property type="entry name" value="BHLH DOMAIN-CONTAINING PROTEIN"/>
    <property type="match status" value="1"/>
</dbReference>
<reference evidence="8 9" key="1">
    <citation type="submission" date="2024-01" db="EMBL/GenBank/DDBJ databases">
        <authorList>
            <person name="Waweru B."/>
        </authorList>
    </citation>
    <scope>NUCLEOTIDE SEQUENCE [LARGE SCALE GENOMIC DNA]</scope>
</reference>
<dbReference type="GO" id="GO:0046983">
    <property type="term" value="F:protein dimerization activity"/>
    <property type="evidence" value="ECO:0007669"/>
    <property type="project" value="InterPro"/>
</dbReference>
<accession>A0AAV1QPZ0</accession>
<comment type="subcellular location">
    <subcellularLocation>
        <location evidence="1">Nucleus</location>
    </subcellularLocation>
</comment>
<protein>
    <recommendedName>
        <fullName evidence="7">BHLH domain-containing protein</fullName>
    </recommendedName>
</protein>
<evidence type="ECO:0000256" key="3">
    <source>
        <dbReference type="ARBA" id="ARBA00023163"/>
    </source>
</evidence>
<dbReference type="InterPro" id="IPR036638">
    <property type="entry name" value="HLH_DNA-bd_sf"/>
</dbReference>
<keyword evidence="5" id="KW-0175">Coiled coil</keyword>
<dbReference type="Gene3D" id="4.10.280.10">
    <property type="entry name" value="Helix-loop-helix DNA-binding domain"/>
    <property type="match status" value="1"/>
</dbReference>
<feature type="region of interest" description="Disordered" evidence="6">
    <location>
        <begin position="1"/>
        <end position="26"/>
    </location>
</feature>
<dbReference type="GO" id="GO:0000977">
    <property type="term" value="F:RNA polymerase II transcription regulatory region sequence-specific DNA binding"/>
    <property type="evidence" value="ECO:0007669"/>
    <property type="project" value="TreeGrafter"/>
</dbReference>
<dbReference type="PANTHER" id="PTHR13935">
    <property type="entry name" value="ACHAETE-SCUTE TRANSCRIPTION FACTOR-RELATED"/>
    <property type="match status" value="1"/>
</dbReference>